<protein>
    <submittedName>
        <fullName evidence="2">Uncharacterized protein</fullName>
    </submittedName>
</protein>
<feature type="region of interest" description="Disordered" evidence="1">
    <location>
        <begin position="1"/>
        <end position="20"/>
    </location>
</feature>
<keyword evidence="3" id="KW-1185">Reference proteome</keyword>
<dbReference type="Proteomes" id="UP000218334">
    <property type="component" value="Unassembled WGS sequence"/>
</dbReference>
<evidence type="ECO:0000313" key="2">
    <source>
        <dbReference type="EMBL" id="PBK65126.1"/>
    </source>
</evidence>
<evidence type="ECO:0000313" key="3">
    <source>
        <dbReference type="Proteomes" id="UP000218334"/>
    </source>
</evidence>
<organism evidence="2 3">
    <name type="scientific">Armillaria solidipes</name>
    <dbReference type="NCBI Taxonomy" id="1076256"/>
    <lineage>
        <taxon>Eukaryota</taxon>
        <taxon>Fungi</taxon>
        <taxon>Dikarya</taxon>
        <taxon>Basidiomycota</taxon>
        <taxon>Agaricomycotina</taxon>
        <taxon>Agaricomycetes</taxon>
        <taxon>Agaricomycetidae</taxon>
        <taxon>Agaricales</taxon>
        <taxon>Marasmiineae</taxon>
        <taxon>Physalacriaceae</taxon>
        <taxon>Armillaria</taxon>
    </lineage>
</organism>
<name>A0A2H3BPY4_9AGAR</name>
<dbReference type="AlphaFoldDB" id="A0A2H3BPY4"/>
<dbReference type="EMBL" id="KZ293447">
    <property type="protein sequence ID" value="PBK65126.1"/>
    <property type="molecule type" value="Genomic_DNA"/>
</dbReference>
<accession>A0A2H3BPY4</accession>
<dbReference type="STRING" id="1076256.A0A2H3BPY4"/>
<feature type="region of interest" description="Disordered" evidence="1">
    <location>
        <begin position="43"/>
        <end position="79"/>
    </location>
</feature>
<reference evidence="3" key="1">
    <citation type="journal article" date="2017" name="Nat. Ecol. Evol.">
        <title>Genome expansion and lineage-specific genetic innovations in the forest pathogenic fungi Armillaria.</title>
        <authorList>
            <person name="Sipos G."/>
            <person name="Prasanna A.N."/>
            <person name="Walter M.C."/>
            <person name="O'Connor E."/>
            <person name="Balint B."/>
            <person name="Krizsan K."/>
            <person name="Kiss B."/>
            <person name="Hess J."/>
            <person name="Varga T."/>
            <person name="Slot J."/>
            <person name="Riley R."/>
            <person name="Boka B."/>
            <person name="Rigling D."/>
            <person name="Barry K."/>
            <person name="Lee J."/>
            <person name="Mihaltcheva S."/>
            <person name="LaButti K."/>
            <person name="Lipzen A."/>
            <person name="Waldron R."/>
            <person name="Moloney N.M."/>
            <person name="Sperisen C."/>
            <person name="Kredics L."/>
            <person name="Vagvoelgyi C."/>
            <person name="Patrignani A."/>
            <person name="Fitzpatrick D."/>
            <person name="Nagy I."/>
            <person name="Doyle S."/>
            <person name="Anderson J.B."/>
            <person name="Grigoriev I.V."/>
            <person name="Gueldener U."/>
            <person name="Muensterkoetter M."/>
            <person name="Nagy L.G."/>
        </authorList>
    </citation>
    <scope>NUCLEOTIDE SEQUENCE [LARGE SCALE GENOMIC DNA]</scope>
    <source>
        <strain evidence="3">28-4</strain>
    </source>
</reference>
<sequence length="114" mass="12488">MSDFGQLSLNNPAPELPTRRSGHILEALLGDGEGIAILDRKKIIDTNSEEEDEELDSDESSESERSESDDDDLDTLRSISKSGVSKQAASHVFHAVGVSVFKLVQFSKWSILVL</sequence>
<feature type="compositionally biased region" description="Acidic residues" evidence="1">
    <location>
        <begin position="47"/>
        <end position="73"/>
    </location>
</feature>
<gene>
    <name evidence="2" type="ORF">ARMSODRAFT_1022555</name>
</gene>
<feature type="compositionally biased region" description="Polar residues" evidence="1">
    <location>
        <begin position="1"/>
        <end position="11"/>
    </location>
</feature>
<proteinExistence type="predicted"/>
<evidence type="ECO:0000256" key="1">
    <source>
        <dbReference type="SAM" id="MobiDB-lite"/>
    </source>
</evidence>